<dbReference type="Proteomes" id="UP001162541">
    <property type="component" value="Chromosome 7"/>
</dbReference>
<evidence type="ECO:0000313" key="5">
    <source>
        <dbReference type="EMBL" id="BBN17991.1"/>
    </source>
</evidence>
<sequence length="401" mass="43769">MALALGSPAVTGLDAGAQGFGRKQGFRSGFVAGEGSRLGFIGASVCGEKRVAAVAGSSGRSTNGVQKALGVRASLDRIPKQFREQNLKEGVMENFKNFPTNLYGLNPTQMDMFMTEDSPMKRQSEKVTEETIASARHYKEGTGMWNISDLDNAPSRLSMSVSMYRGGGGGGFGRPKTAPPDLPSLLLDSRICYLGMPIVPAVTELIVAELLWLDYDNPQKPIYFYINSSGTQNEKRESIGFETEAYCIADTIAYVKSKVYTVNCGQAFGQAAMLLSIGEKGYRAVQPNSVTKLYSPKVNQSQGPAIDMWIKAKELDANTDYYVDLLAQGTGKSREEIANDIKRPKYFRAQEAIEYGLADKVIESRGVAMERKNYDEMLAQSKAMREKYSRPGAQSAPAGPR</sequence>
<dbReference type="GO" id="GO:0006515">
    <property type="term" value="P:protein quality control for misfolded or incompletely synthesized proteins"/>
    <property type="evidence" value="ECO:0007669"/>
    <property type="project" value="TreeGrafter"/>
</dbReference>
<dbReference type="PANTHER" id="PTHR10381">
    <property type="entry name" value="ATP-DEPENDENT CLP PROTEASE PROTEOLYTIC SUBUNIT"/>
    <property type="match status" value="1"/>
</dbReference>
<comment type="similarity">
    <text evidence="1 3">Belongs to the peptidase S14 family.</text>
</comment>
<dbReference type="FunFam" id="3.90.226.10:FF:000020">
    <property type="entry name" value="ATP-dependent Clp protease proteolytic subunit"/>
    <property type="match status" value="1"/>
</dbReference>
<evidence type="ECO:0000256" key="1">
    <source>
        <dbReference type="ARBA" id="ARBA00007039"/>
    </source>
</evidence>
<evidence type="ECO:0000256" key="2">
    <source>
        <dbReference type="ARBA" id="ARBA00062827"/>
    </source>
</evidence>
<feature type="region of interest" description="Disordered" evidence="4">
    <location>
        <begin position="380"/>
        <end position="401"/>
    </location>
</feature>
<reference evidence="5" key="2">
    <citation type="journal article" date="2019" name="Curr. Biol.">
        <title>Chromatin organization in early land plants reveals an ancestral association between H3K27me3, transposons, and constitutive heterochromatin.</title>
        <authorList>
            <person name="Montgomery S.A."/>
            <person name="Tanizawa Y."/>
            <person name="Galik B."/>
            <person name="Wang N."/>
            <person name="Ito T."/>
            <person name="Mochizuki T."/>
            <person name="Akimcheva S."/>
            <person name="Bowman J."/>
            <person name="Cognat V."/>
            <person name="Drouard L."/>
            <person name="Ekker H."/>
            <person name="Houng S."/>
            <person name="Kohchi T."/>
            <person name="Lin S."/>
            <person name="Liu L.D."/>
            <person name="Nakamura Y."/>
            <person name="Valeeva L.R."/>
            <person name="Shakirov E.V."/>
            <person name="Shippen D.E."/>
            <person name="Wei W."/>
            <person name="Yagura M."/>
            <person name="Yamaoka S."/>
            <person name="Yamato K.T."/>
            <person name="Liu C."/>
            <person name="Berger F."/>
        </authorList>
    </citation>
    <scope>NUCLEOTIDE SEQUENCE [LARGE SCALE GENOMIC DNA]</scope>
    <source>
        <strain evidence="5">Tak-1</strain>
    </source>
</reference>
<dbReference type="GO" id="GO:0009536">
    <property type="term" value="C:plastid"/>
    <property type="evidence" value="ECO:0007669"/>
    <property type="project" value="UniProtKB-ARBA"/>
</dbReference>
<dbReference type="PANTHER" id="PTHR10381:SF55">
    <property type="entry name" value="ATP-DEPENDENT CLP PROTEASE PROTEOLYTIC SUBUNIT-RELATED PROTEIN 1, CHLOROPLASTIC"/>
    <property type="match status" value="1"/>
</dbReference>
<accession>A0A176WNJ4</accession>
<dbReference type="Pfam" id="PF00574">
    <property type="entry name" value="CLP_protease"/>
    <property type="match status" value="1"/>
</dbReference>
<organism evidence="6 7">
    <name type="scientific">Marchantia polymorpha subsp. ruderalis</name>
    <dbReference type="NCBI Taxonomy" id="1480154"/>
    <lineage>
        <taxon>Eukaryota</taxon>
        <taxon>Viridiplantae</taxon>
        <taxon>Streptophyta</taxon>
        <taxon>Embryophyta</taxon>
        <taxon>Marchantiophyta</taxon>
        <taxon>Marchantiopsida</taxon>
        <taxon>Marchantiidae</taxon>
        <taxon>Marchantiales</taxon>
        <taxon>Marchantiaceae</taxon>
        <taxon>Marchantia</taxon>
    </lineage>
</organism>
<dbReference type="EMBL" id="LVLJ01000353">
    <property type="protein sequence ID" value="OAE34687.1"/>
    <property type="molecule type" value="Genomic_DNA"/>
</dbReference>
<evidence type="ECO:0000313" key="7">
    <source>
        <dbReference type="Proteomes" id="UP000077202"/>
    </source>
</evidence>
<reference evidence="6 7" key="1">
    <citation type="submission" date="2016-03" db="EMBL/GenBank/DDBJ databases">
        <title>Mechanisms controlling the formation of the plant cell surface in tip-growing cells are functionally conserved among land plants.</title>
        <authorList>
            <person name="Honkanen S."/>
            <person name="Jones V.A."/>
            <person name="Morieri G."/>
            <person name="Champion C."/>
            <person name="Hetherington A.J."/>
            <person name="Kelly S."/>
            <person name="Saint-Marcoux D."/>
            <person name="Proust H."/>
            <person name="Prescott H."/>
            <person name="Dolan L."/>
        </authorList>
    </citation>
    <scope>NUCLEOTIDE SEQUENCE [LARGE SCALE GENOMIC DNA]</scope>
    <source>
        <strain evidence="7">cv. Tak-1 and cv. Tak-2</strain>
        <tissue evidence="6">Whole gametophyte</tissue>
    </source>
</reference>
<gene>
    <name evidence="6" type="ORF">AXG93_4735s1030</name>
    <name evidence="5" type="ORF">Mp_7g18600</name>
</gene>
<dbReference type="InterPro" id="IPR001907">
    <property type="entry name" value="ClpP"/>
</dbReference>
<evidence type="ECO:0000313" key="8">
    <source>
        <dbReference type="Proteomes" id="UP001162541"/>
    </source>
</evidence>
<evidence type="ECO:0000256" key="4">
    <source>
        <dbReference type="SAM" id="MobiDB-lite"/>
    </source>
</evidence>
<dbReference type="Proteomes" id="UP000077202">
    <property type="component" value="Unassembled WGS sequence"/>
</dbReference>
<evidence type="ECO:0000313" key="6">
    <source>
        <dbReference type="EMBL" id="OAE34687.1"/>
    </source>
</evidence>
<dbReference type="GO" id="GO:0051117">
    <property type="term" value="F:ATPase binding"/>
    <property type="evidence" value="ECO:0007669"/>
    <property type="project" value="TreeGrafter"/>
</dbReference>
<dbReference type="Gene3D" id="3.90.226.10">
    <property type="entry name" value="2-enoyl-CoA Hydratase, Chain A, domain 1"/>
    <property type="match status" value="1"/>
</dbReference>
<comment type="subunit">
    <text evidence="2">Component of the chloroplastic Clp protease core complex which consist of at least 16 proteins: CLPP4 (3 copies), CLPP5 (3 copies), CLPR4 (2 copies), ClpP1 (1 copy), CLPP6 (1 copy), CLPR2 (1 copy), CLPT1 (1 copy), CLPT2 (1 copy) and 3 copies of CLPP3 and/or CLPR1 and/or CLPR3. The core complex is organized in two heptameric rings, one containing CLPP3,4,5,6 in a 1:2:3:1 ratio and the other CLPP1 and CLPR1,2,3,4 in a 3:1:1:1:1 ratio.</text>
</comment>
<dbReference type="GO" id="GO:0004252">
    <property type="term" value="F:serine-type endopeptidase activity"/>
    <property type="evidence" value="ECO:0007669"/>
    <property type="project" value="InterPro"/>
</dbReference>
<dbReference type="SUPFAM" id="SSF52096">
    <property type="entry name" value="ClpP/crotonase"/>
    <property type="match status" value="1"/>
</dbReference>
<name>A0A176WNJ4_MARPO</name>
<dbReference type="GO" id="GO:0004176">
    <property type="term" value="F:ATP-dependent peptidase activity"/>
    <property type="evidence" value="ECO:0007669"/>
    <property type="project" value="InterPro"/>
</dbReference>
<dbReference type="AlphaFoldDB" id="A0A176WNJ4"/>
<protein>
    <recommendedName>
        <fullName evidence="3">ATP-dependent Clp protease proteolytic subunit</fullName>
    </recommendedName>
</protein>
<dbReference type="GO" id="GO:0009368">
    <property type="term" value="C:endopeptidase Clp complex"/>
    <property type="evidence" value="ECO:0007669"/>
    <property type="project" value="TreeGrafter"/>
</dbReference>
<reference evidence="8" key="3">
    <citation type="journal article" date="2020" name="Curr. Biol.">
        <title>Chromatin organization in early land plants reveals an ancestral association between H3K27me3, transposons, and constitutive heterochromatin.</title>
        <authorList>
            <person name="Montgomery S.A."/>
            <person name="Tanizawa Y."/>
            <person name="Galik B."/>
            <person name="Wang N."/>
            <person name="Ito T."/>
            <person name="Mochizuki T."/>
            <person name="Akimcheva S."/>
            <person name="Bowman J.L."/>
            <person name="Cognat V."/>
            <person name="Marechal-Drouard L."/>
            <person name="Ekker H."/>
            <person name="Hong S.F."/>
            <person name="Kohchi T."/>
            <person name="Lin S.S."/>
            <person name="Liu L.D."/>
            <person name="Nakamura Y."/>
            <person name="Valeeva L.R."/>
            <person name="Shakirov E.V."/>
            <person name="Shippen D.E."/>
            <person name="Wei W.L."/>
            <person name="Yagura M."/>
            <person name="Yamaoka S."/>
            <person name="Yamato K.T."/>
            <person name="Liu C."/>
            <person name="Berger F."/>
        </authorList>
    </citation>
    <scope>NUCLEOTIDE SEQUENCE [LARGE SCALE GENOMIC DNA]</scope>
    <source>
        <strain evidence="8">Tak-1</strain>
    </source>
</reference>
<dbReference type="CDD" id="cd07017">
    <property type="entry name" value="S14_ClpP_2"/>
    <property type="match status" value="1"/>
</dbReference>
<dbReference type="InterPro" id="IPR029045">
    <property type="entry name" value="ClpP/crotonase-like_dom_sf"/>
</dbReference>
<evidence type="ECO:0000256" key="3">
    <source>
        <dbReference type="RuleBase" id="RU003567"/>
    </source>
</evidence>
<proteinExistence type="inferred from homology"/>
<keyword evidence="7" id="KW-1185">Reference proteome</keyword>
<dbReference type="PRINTS" id="PR00127">
    <property type="entry name" value="CLPPROTEASEP"/>
</dbReference>
<dbReference type="EMBL" id="AP019872">
    <property type="protein sequence ID" value="BBN17991.1"/>
    <property type="molecule type" value="Genomic_DNA"/>
</dbReference>
<dbReference type="InterPro" id="IPR023562">
    <property type="entry name" value="ClpP/TepA"/>
</dbReference>